<dbReference type="InterPro" id="IPR006344">
    <property type="entry name" value="RecD"/>
</dbReference>
<keyword evidence="2 11" id="KW-0547">Nucleotide-binding</keyword>
<accession>A0A6J4KZQ7</accession>
<feature type="binding site" evidence="11">
    <location>
        <begin position="186"/>
        <end position="193"/>
    </location>
    <ligand>
        <name>ATP</name>
        <dbReference type="ChEBI" id="CHEBI:30616"/>
    </ligand>
</feature>
<evidence type="ECO:0000256" key="1">
    <source>
        <dbReference type="ARBA" id="ARBA00022722"/>
    </source>
</evidence>
<evidence type="ECO:0000256" key="3">
    <source>
        <dbReference type="ARBA" id="ARBA00022763"/>
    </source>
</evidence>
<evidence type="ECO:0000256" key="6">
    <source>
        <dbReference type="ARBA" id="ARBA00022839"/>
    </source>
</evidence>
<dbReference type="GO" id="GO:0009338">
    <property type="term" value="C:exodeoxyribonuclease V complex"/>
    <property type="evidence" value="ECO:0007669"/>
    <property type="project" value="InterPro"/>
</dbReference>
<dbReference type="AlphaFoldDB" id="A0A6J4KZQ7"/>
<dbReference type="PANTHER" id="PTHR43788:SF6">
    <property type="entry name" value="DNA HELICASE B"/>
    <property type="match status" value="1"/>
</dbReference>
<dbReference type="InterPro" id="IPR027785">
    <property type="entry name" value="UvrD-like_helicase_C"/>
</dbReference>
<dbReference type="InterPro" id="IPR027417">
    <property type="entry name" value="P-loop_NTPase"/>
</dbReference>
<keyword evidence="4 11" id="KW-0378">Hydrolase</keyword>
<dbReference type="CDD" id="cd18809">
    <property type="entry name" value="SF1_C_RecD"/>
    <property type="match status" value="1"/>
</dbReference>
<keyword evidence="10 11" id="KW-0413">Isomerase</keyword>
<dbReference type="InterPro" id="IPR041851">
    <property type="entry name" value="RecD_N_sf"/>
</dbReference>
<dbReference type="PANTHER" id="PTHR43788">
    <property type="entry name" value="DNA2/NAM7 HELICASE FAMILY MEMBER"/>
    <property type="match status" value="1"/>
</dbReference>
<comment type="catalytic activity">
    <reaction evidence="11">
        <text>ATP + H2O = ADP + phosphate + H(+)</text>
        <dbReference type="Rhea" id="RHEA:13065"/>
        <dbReference type="ChEBI" id="CHEBI:15377"/>
        <dbReference type="ChEBI" id="CHEBI:15378"/>
        <dbReference type="ChEBI" id="CHEBI:30616"/>
        <dbReference type="ChEBI" id="CHEBI:43474"/>
        <dbReference type="ChEBI" id="CHEBI:456216"/>
        <dbReference type="EC" id="5.6.2.3"/>
    </reaction>
</comment>
<comment type="subunit">
    <text evidence="11">Heterotrimer of RecB, RecC and RecD. All subunits contribute to DNA-binding.</text>
</comment>
<evidence type="ECO:0000259" key="12">
    <source>
        <dbReference type="Pfam" id="PF13538"/>
    </source>
</evidence>
<keyword evidence="6 11" id="KW-0269">Exonuclease</keyword>
<keyword evidence="5 11" id="KW-0347">Helicase</keyword>
<evidence type="ECO:0000256" key="8">
    <source>
        <dbReference type="ARBA" id="ARBA00023125"/>
    </source>
</evidence>
<evidence type="ECO:0000256" key="9">
    <source>
        <dbReference type="ARBA" id="ARBA00023204"/>
    </source>
</evidence>
<comment type="function">
    <text evidence="11">A helicase/nuclease that prepares dsDNA breaks (DSB) for recombinational DNA repair. Binds to DSBs and unwinds DNA via a highly rapid and processive ATP-dependent bidirectional helicase activity. Unwinds dsDNA until it encounters a Chi (crossover hotspot instigator) sequence from the 3' direction. Cuts ssDNA a few nucleotides 3' to the Chi site. The properties and activities of the enzyme are changed at Chi. The Chi-altered holoenzyme produces a long 3'-ssDNA overhang and facilitates RecA-binding to the ssDNA for homologous DNA recombination and repair. Holoenzyme degrades any linearized DNA that is unable to undergo homologous recombination. In the holoenzyme this subunit has ssDNA-dependent ATPase and 5'-3' helicase activity. When added to pre-assembled RecBC greatly stimulates nuclease activity and augments holoenzyme processivity. Negatively regulates the RecA-loading ability of RecBCD.</text>
</comment>
<comment type="miscellaneous">
    <text evidence="11">In the RecBCD complex, RecB has a slow 3'-5' helicase, an exonuclease activity and loads RecA onto ssDNA, RecD has a fast 5'-3' helicase activity, while RecC stimulates the ATPase and processivity of the RecB helicase and contributes to recognition of the Chi site.</text>
</comment>
<feature type="domain" description="RecBCD enzyme subunit RecD N-terminal" evidence="13">
    <location>
        <begin position="15"/>
        <end position="114"/>
    </location>
</feature>
<dbReference type="Gene3D" id="3.40.50.300">
    <property type="entry name" value="P-loop containing nucleotide triphosphate hydrolases"/>
    <property type="match status" value="3"/>
</dbReference>
<evidence type="ECO:0000259" key="13">
    <source>
        <dbReference type="Pfam" id="PF21185"/>
    </source>
</evidence>
<keyword evidence="7 11" id="KW-0067">ATP-binding</keyword>
<organism evidence="14">
    <name type="scientific">uncultured Frankineae bacterium</name>
    <dbReference type="NCBI Taxonomy" id="437475"/>
    <lineage>
        <taxon>Bacteria</taxon>
        <taxon>Bacillati</taxon>
        <taxon>Actinomycetota</taxon>
        <taxon>Actinomycetes</taxon>
        <taxon>Frankiales</taxon>
        <taxon>environmental samples</taxon>
    </lineage>
</organism>
<dbReference type="EC" id="5.6.2.3" evidence="11"/>
<proteinExistence type="inferred from homology"/>
<feature type="domain" description="UvrD-like helicase C-terminal" evidence="12">
    <location>
        <begin position="538"/>
        <end position="584"/>
    </location>
</feature>
<dbReference type="GO" id="GO:0000724">
    <property type="term" value="P:double-strand break repair via homologous recombination"/>
    <property type="evidence" value="ECO:0007669"/>
    <property type="project" value="UniProtKB-UniRule"/>
</dbReference>
<evidence type="ECO:0000256" key="4">
    <source>
        <dbReference type="ARBA" id="ARBA00022801"/>
    </source>
</evidence>
<dbReference type="InterPro" id="IPR050534">
    <property type="entry name" value="Coronavir_polyprotein_1ab"/>
</dbReference>
<keyword evidence="3 11" id="KW-0227">DNA damage</keyword>
<sequence length="611" mass="65429">MRVVSATGSLAVFGEAGVLAAADVHVARRLGELAREPDEGVLLATALAVRAVRLGSTCLELDRLRDVTVDEEQDPADLEALPWPEPDDVAEGLRRSPLVVGGQRGGLRPLRLVDTSEGPLLYLDRYWRQEQTVRHLLADRALTPPPVDVPRVRAGLDRLFGTASAPDRQRIAVAMAATRWTTVLAGGPGTGKTTTVARVLALLHGPEVRIALAAPTGKAAARLQESVREQASGLGLPADLTAVTLHRLLGWRPDSRTRFRHDRHDRLPYDVVVVDETSMVSLTMMARLLEAMRPDARLLLVGDPDQLTSVDAGAVLADLVARPVTGAVDPVLAELVGPDLTAADDPEEARLSDGEHDRLRNGIVRLSRGRRFGGSIARLAVAVREGHADRALELLRDDGSPEVSFVEDGDVAAVRADVVAAATAVTAAARAGDVGAALSRLEDHRLLCAHRHGLHGVALWDRRALAWAAAALDEPLDPAVYYPGQPLLVTRNDHDAKVYNGDTGVVVDRGGGDLVAAFGRGSTPVLLHPSRLADVQTVYAMTIHRSQGSQYDTVSVVLPPTASSLLTRELLYTAITRARRHVRVLGTEESVRAAVGRQVLRASGLRRVVDV</sequence>
<dbReference type="Gene3D" id="1.10.10.1020">
    <property type="entry name" value="RecBCD complex, subunit RecD, N-terminal domain"/>
    <property type="match status" value="1"/>
</dbReference>
<dbReference type="GO" id="GO:0003677">
    <property type="term" value="F:DNA binding"/>
    <property type="evidence" value="ECO:0007669"/>
    <property type="project" value="UniProtKB-UniRule"/>
</dbReference>
<name>A0A6J4KZQ7_9ACTN</name>
<dbReference type="GO" id="GO:0043139">
    <property type="term" value="F:5'-3' DNA helicase activity"/>
    <property type="evidence" value="ECO:0007669"/>
    <property type="project" value="UniProtKB-UniRule"/>
</dbReference>
<evidence type="ECO:0000313" key="14">
    <source>
        <dbReference type="EMBL" id="CAA9318219.1"/>
    </source>
</evidence>
<dbReference type="HAMAP" id="MF_01487">
    <property type="entry name" value="RecD"/>
    <property type="match status" value="1"/>
</dbReference>
<dbReference type="NCBIfam" id="TIGR01447">
    <property type="entry name" value="recD"/>
    <property type="match status" value="1"/>
</dbReference>
<keyword evidence="8 11" id="KW-0238">DNA-binding</keyword>
<dbReference type="GO" id="GO:0008854">
    <property type="term" value="F:exodeoxyribonuclease V activity"/>
    <property type="evidence" value="ECO:0007669"/>
    <property type="project" value="InterPro"/>
</dbReference>
<keyword evidence="1 11" id="KW-0540">Nuclease</keyword>
<dbReference type="Pfam" id="PF13538">
    <property type="entry name" value="UvrD_C_2"/>
    <property type="match status" value="1"/>
</dbReference>
<evidence type="ECO:0000256" key="11">
    <source>
        <dbReference type="HAMAP-Rule" id="MF_01487"/>
    </source>
</evidence>
<evidence type="ECO:0000256" key="2">
    <source>
        <dbReference type="ARBA" id="ARBA00022741"/>
    </source>
</evidence>
<dbReference type="InterPro" id="IPR049550">
    <property type="entry name" value="RecD_N"/>
</dbReference>
<dbReference type="SUPFAM" id="SSF52540">
    <property type="entry name" value="P-loop containing nucleoside triphosphate hydrolases"/>
    <property type="match status" value="2"/>
</dbReference>
<evidence type="ECO:0000256" key="7">
    <source>
        <dbReference type="ARBA" id="ARBA00022840"/>
    </source>
</evidence>
<dbReference type="Pfam" id="PF21185">
    <property type="entry name" value="RecD_N"/>
    <property type="match status" value="1"/>
</dbReference>
<reference evidence="14" key="1">
    <citation type="submission" date="2020-02" db="EMBL/GenBank/DDBJ databases">
        <authorList>
            <person name="Meier V. D."/>
        </authorList>
    </citation>
    <scope>NUCLEOTIDE SEQUENCE</scope>
    <source>
        <strain evidence="14">AVDCRST_MAG16</strain>
    </source>
</reference>
<dbReference type="EMBL" id="CADCUE010000047">
    <property type="protein sequence ID" value="CAA9318219.1"/>
    <property type="molecule type" value="Genomic_DNA"/>
</dbReference>
<comment type="similarity">
    <text evidence="11">Belongs to the RecD family.</text>
</comment>
<gene>
    <name evidence="11" type="primary">recD</name>
    <name evidence="14" type="ORF">AVDCRST_MAG16-611</name>
</gene>
<dbReference type="GO" id="GO:0005524">
    <property type="term" value="F:ATP binding"/>
    <property type="evidence" value="ECO:0007669"/>
    <property type="project" value="UniProtKB-UniRule"/>
</dbReference>
<dbReference type="GO" id="GO:0017116">
    <property type="term" value="F:single-stranded DNA helicase activity"/>
    <property type="evidence" value="ECO:0007669"/>
    <property type="project" value="TreeGrafter"/>
</dbReference>
<evidence type="ECO:0000256" key="5">
    <source>
        <dbReference type="ARBA" id="ARBA00022806"/>
    </source>
</evidence>
<protein>
    <recommendedName>
        <fullName evidence="11">RecBCD enzyme subunit RecD</fullName>
        <ecNumber evidence="11">5.6.2.3</ecNumber>
    </recommendedName>
    <alternativeName>
        <fullName evidence="11">DNA 5'-3' helicase subunit RecD</fullName>
    </alternativeName>
    <alternativeName>
        <fullName evidence="11">Exonuclease V subunit RecD</fullName>
        <shortName evidence="11">ExoV subunit RecD</shortName>
    </alternativeName>
    <alternativeName>
        <fullName evidence="11">Helicase/nuclease RecBCD subunit RecD</fullName>
    </alternativeName>
</protein>
<dbReference type="Pfam" id="PF13245">
    <property type="entry name" value="AAA_19"/>
    <property type="match status" value="1"/>
</dbReference>
<evidence type="ECO:0000256" key="10">
    <source>
        <dbReference type="ARBA" id="ARBA00023235"/>
    </source>
</evidence>
<dbReference type="CDD" id="cd17933">
    <property type="entry name" value="DEXSc_RecD-like"/>
    <property type="match status" value="1"/>
</dbReference>
<keyword evidence="9 11" id="KW-0234">DNA repair</keyword>